<evidence type="ECO:0000313" key="8">
    <source>
        <dbReference type="Proteomes" id="UP000199360"/>
    </source>
</evidence>
<dbReference type="InterPro" id="IPR019533">
    <property type="entry name" value="Peptidase_S26"/>
</dbReference>
<dbReference type="PANTHER" id="PTHR12383">
    <property type="entry name" value="PROTEASE FAMILY S26 MITOCHONDRIAL INNER MEMBRANE PROTEASE-RELATED"/>
    <property type="match status" value="1"/>
</dbReference>
<keyword evidence="2" id="KW-0378">Hydrolase</keyword>
<evidence type="ECO:0000313" key="7">
    <source>
        <dbReference type="EMBL" id="SCG77500.1"/>
    </source>
</evidence>
<evidence type="ECO:0000256" key="1">
    <source>
        <dbReference type="ARBA" id="ARBA00004401"/>
    </source>
</evidence>
<comment type="similarity">
    <text evidence="4">Belongs to the peptidase S26 family. IMP1 subfamily.</text>
</comment>
<dbReference type="AlphaFoldDB" id="A0A1C5K420"/>
<dbReference type="InterPro" id="IPR000223">
    <property type="entry name" value="Pept_S26A_signal_pept_1"/>
</dbReference>
<keyword evidence="3" id="KW-0472">Membrane</keyword>
<proteinExistence type="inferred from homology"/>
<reference evidence="8" key="1">
    <citation type="submission" date="2016-06" db="EMBL/GenBank/DDBJ databases">
        <authorList>
            <person name="Varghese N."/>
            <person name="Submissions Spin"/>
        </authorList>
    </citation>
    <scope>NUCLEOTIDE SEQUENCE [LARGE SCALE GENOMIC DNA]</scope>
    <source>
        <strain evidence="8">DSM 45647</strain>
    </source>
</reference>
<dbReference type="InterPro" id="IPR052064">
    <property type="entry name" value="Mito_IMP1_subunit"/>
</dbReference>
<name>A0A1C5K420_9ACTN</name>
<dbReference type="GO" id="GO:0005886">
    <property type="term" value="C:plasma membrane"/>
    <property type="evidence" value="ECO:0007669"/>
    <property type="project" value="UniProtKB-SubCell"/>
</dbReference>
<keyword evidence="8" id="KW-1185">Reference proteome</keyword>
<dbReference type="GO" id="GO:0006465">
    <property type="term" value="P:signal peptide processing"/>
    <property type="evidence" value="ECO:0007669"/>
    <property type="project" value="InterPro"/>
</dbReference>
<dbReference type="InterPro" id="IPR036286">
    <property type="entry name" value="LexA/Signal_pep-like_sf"/>
</dbReference>
<dbReference type="CDD" id="cd06530">
    <property type="entry name" value="S26_SPase_I"/>
    <property type="match status" value="1"/>
</dbReference>
<protein>
    <submittedName>
        <fullName evidence="7">Signal peptidase I</fullName>
    </submittedName>
</protein>
<dbReference type="Gene3D" id="2.10.109.10">
    <property type="entry name" value="Umud Fragment, subunit A"/>
    <property type="match status" value="1"/>
</dbReference>
<organism evidence="7 8">
    <name type="scientific">Micromonospora humi</name>
    <dbReference type="NCBI Taxonomy" id="745366"/>
    <lineage>
        <taxon>Bacteria</taxon>
        <taxon>Bacillati</taxon>
        <taxon>Actinomycetota</taxon>
        <taxon>Actinomycetes</taxon>
        <taxon>Micromonosporales</taxon>
        <taxon>Micromonosporaceae</taxon>
        <taxon>Micromonospora</taxon>
    </lineage>
</organism>
<gene>
    <name evidence="7" type="ORF">GA0070213_11871</name>
</gene>
<accession>A0A1C5K420</accession>
<evidence type="ECO:0000256" key="2">
    <source>
        <dbReference type="ARBA" id="ARBA00022801"/>
    </source>
</evidence>
<dbReference type="Pfam" id="PF10502">
    <property type="entry name" value="Peptidase_S26"/>
    <property type="match status" value="2"/>
</dbReference>
<evidence type="ECO:0000256" key="4">
    <source>
        <dbReference type="ARBA" id="ARBA00038445"/>
    </source>
</evidence>
<sequence>MIPLYCGAAVTLLAGALAGWWLRRRFLLVTVEGRSMELGHRPGDRVLVDRRRTGSVHVGDIVVIDRDHASDRPGQPMIKRVAALPGDPVPPEVCAFQHWPLHSRVPPDQMVLLGDNPAASVDSRQRGFFPTARLLGVVVRHLHRTQQVRTNQDGARKLSSAAEE</sequence>
<dbReference type="RefSeq" id="WP_217628669.1">
    <property type="nucleotide sequence ID" value="NZ_FMDM01000018.1"/>
</dbReference>
<evidence type="ECO:0000256" key="5">
    <source>
        <dbReference type="PIRSR" id="PIRSR600223-1"/>
    </source>
</evidence>
<feature type="active site" evidence="5">
    <location>
        <position position="35"/>
    </location>
</feature>
<dbReference type="GO" id="GO:0004252">
    <property type="term" value="F:serine-type endopeptidase activity"/>
    <property type="evidence" value="ECO:0007669"/>
    <property type="project" value="InterPro"/>
</dbReference>
<feature type="active site" evidence="5">
    <location>
        <position position="79"/>
    </location>
</feature>
<dbReference type="EMBL" id="FMDM01000018">
    <property type="protein sequence ID" value="SCG77500.1"/>
    <property type="molecule type" value="Genomic_DNA"/>
</dbReference>
<feature type="domain" description="Peptidase S26" evidence="6">
    <location>
        <begin position="16"/>
        <end position="89"/>
    </location>
</feature>
<dbReference type="SUPFAM" id="SSF51306">
    <property type="entry name" value="LexA/Signal peptidase"/>
    <property type="match status" value="1"/>
</dbReference>
<comment type="subcellular location">
    <subcellularLocation>
        <location evidence="1">Cell membrane</location>
        <topology evidence="1">Single-pass type II membrane protein</topology>
    </subcellularLocation>
</comment>
<evidence type="ECO:0000259" key="6">
    <source>
        <dbReference type="Pfam" id="PF10502"/>
    </source>
</evidence>
<dbReference type="PANTHER" id="PTHR12383:SF16">
    <property type="entry name" value="MITOCHONDRIAL INNER MEMBRANE PROTEASE SUBUNIT 1"/>
    <property type="match status" value="1"/>
</dbReference>
<dbReference type="Proteomes" id="UP000199360">
    <property type="component" value="Unassembled WGS sequence"/>
</dbReference>
<feature type="domain" description="Peptidase S26" evidence="6">
    <location>
        <begin position="95"/>
        <end position="139"/>
    </location>
</feature>
<evidence type="ECO:0000256" key="3">
    <source>
        <dbReference type="ARBA" id="ARBA00023136"/>
    </source>
</evidence>
<dbReference type="STRING" id="745366.GA0070213_11871"/>
<dbReference type="PRINTS" id="PR00727">
    <property type="entry name" value="LEADERPTASE"/>
</dbReference>